<evidence type="ECO:0000313" key="4">
    <source>
        <dbReference type="Proteomes" id="UP001152523"/>
    </source>
</evidence>
<accession>A0AAV0FWR9</accession>
<keyword evidence="4" id="KW-1185">Reference proteome</keyword>
<sequence length="255" mass="29090">MSMKGEVGESSLPWRGEQPPPLSSPTRFRARGDSFLVTCKVFSFVTSLAAILCIAVNSYSAFRSFKNGYDVFDGIFRCYAVVIAIIVVLAETEWGFFIKFWKVLGYWAGRGMLQIFVAVMTRAYPEYYGKQHELMLLQQIASYLLLACGAIYLLSGILCIGFLKRARENKESSKEQTIMDLEVQIIGLSTLLCSSWVLARFEQLQESSRNLAENSTILWKLMGSKVKENVLIFLLSFLFLRSEVNNDYYYKCKPR</sequence>
<feature type="transmembrane region" description="Helical" evidence="2">
    <location>
        <begin position="35"/>
        <end position="62"/>
    </location>
</feature>
<organism evidence="3 4">
    <name type="scientific">Cuscuta epithymum</name>
    <dbReference type="NCBI Taxonomy" id="186058"/>
    <lineage>
        <taxon>Eukaryota</taxon>
        <taxon>Viridiplantae</taxon>
        <taxon>Streptophyta</taxon>
        <taxon>Embryophyta</taxon>
        <taxon>Tracheophyta</taxon>
        <taxon>Spermatophyta</taxon>
        <taxon>Magnoliopsida</taxon>
        <taxon>eudicotyledons</taxon>
        <taxon>Gunneridae</taxon>
        <taxon>Pentapetalae</taxon>
        <taxon>asterids</taxon>
        <taxon>lamiids</taxon>
        <taxon>Solanales</taxon>
        <taxon>Convolvulaceae</taxon>
        <taxon>Cuscuteae</taxon>
        <taxon>Cuscuta</taxon>
        <taxon>Cuscuta subgen. Cuscuta</taxon>
    </lineage>
</organism>
<gene>
    <name evidence="3" type="ORF">CEPIT_LOCUS37627</name>
</gene>
<dbReference type="Proteomes" id="UP001152523">
    <property type="component" value="Unassembled WGS sequence"/>
</dbReference>
<keyword evidence="2" id="KW-0472">Membrane</keyword>
<feature type="region of interest" description="Disordered" evidence="1">
    <location>
        <begin position="1"/>
        <end position="25"/>
    </location>
</feature>
<dbReference type="EMBL" id="CAMAPF010001016">
    <property type="protein sequence ID" value="CAH9139494.1"/>
    <property type="molecule type" value="Genomic_DNA"/>
</dbReference>
<comment type="caution">
    <text evidence="3">The sequence shown here is derived from an EMBL/GenBank/DDBJ whole genome shotgun (WGS) entry which is preliminary data.</text>
</comment>
<feature type="transmembrane region" description="Helical" evidence="2">
    <location>
        <begin position="74"/>
        <end position="91"/>
    </location>
</feature>
<dbReference type="PANTHER" id="PTHR34965">
    <property type="entry name" value="OS07G0118300 PROTEIN"/>
    <property type="match status" value="1"/>
</dbReference>
<dbReference type="AlphaFoldDB" id="A0AAV0FWR9"/>
<feature type="transmembrane region" description="Helical" evidence="2">
    <location>
        <begin position="103"/>
        <end position="120"/>
    </location>
</feature>
<protein>
    <submittedName>
        <fullName evidence="3">Uncharacterized protein</fullName>
    </submittedName>
</protein>
<dbReference type="PANTHER" id="PTHR34965:SF1">
    <property type="entry name" value="OS07G0118300 PROTEIN"/>
    <property type="match status" value="1"/>
</dbReference>
<keyword evidence="2" id="KW-0812">Transmembrane</keyword>
<reference evidence="3" key="1">
    <citation type="submission" date="2022-07" db="EMBL/GenBank/DDBJ databases">
        <authorList>
            <person name="Macas J."/>
            <person name="Novak P."/>
            <person name="Neumann P."/>
        </authorList>
    </citation>
    <scope>NUCLEOTIDE SEQUENCE</scope>
</reference>
<evidence type="ECO:0000256" key="2">
    <source>
        <dbReference type="SAM" id="Phobius"/>
    </source>
</evidence>
<name>A0AAV0FWR9_9ASTE</name>
<evidence type="ECO:0000256" key="1">
    <source>
        <dbReference type="SAM" id="MobiDB-lite"/>
    </source>
</evidence>
<keyword evidence="2" id="KW-1133">Transmembrane helix</keyword>
<feature type="transmembrane region" description="Helical" evidence="2">
    <location>
        <begin position="140"/>
        <end position="163"/>
    </location>
</feature>
<proteinExistence type="predicted"/>
<evidence type="ECO:0000313" key="3">
    <source>
        <dbReference type="EMBL" id="CAH9139494.1"/>
    </source>
</evidence>